<dbReference type="PANTHER" id="PTHR34389">
    <property type="entry name" value="L-RHAMNOSE MUTAROTASE"/>
    <property type="match status" value="1"/>
</dbReference>
<evidence type="ECO:0000313" key="2">
    <source>
        <dbReference type="EMBL" id="MDT9593411.1"/>
    </source>
</evidence>
<dbReference type="Pfam" id="PF05336">
    <property type="entry name" value="rhaM"/>
    <property type="match status" value="1"/>
</dbReference>
<keyword evidence="3" id="KW-1185">Reference proteome</keyword>
<reference evidence="2 3" key="1">
    <citation type="submission" date="2023-08" db="EMBL/GenBank/DDBJ databases">
        <title>Nocardioides seae sp. nov., a bacterium isolated from a soil.</title>
        <authorList>
            <person name="Wang X."/>
        </authorList>
    </citation>
    <scope>NUCLEOTIDE SEQUENCE [LARGE SCALE GENOMIC DNA]</scope>
    <source>
        <strain evidence="2 3">YZH12</strain>
    </source>
</reference>
<name>A0ABU3PVZ4_9ACTN</name>
<sequence>MQRVCFQLQVRPDRLEEYRERHAAVWPDMLAALAASGWHNYSLFVRPDGLLIGYVEVDTTIEEAQAAMAATEVNARWQAEMGEFFVDLDGAAPDTGFVRLEEVFHLEDQLAAAAATDPTTPTTRRTEGEPA</sequence>
<gene>
    <name evidence="2" type="ORF">RDV89_10055</name>
</gene>
<dbReference type="Proteomes" id="UP001268542">
    <property type="component" value="Unassembled WGS sequence"/>
</dbReference>
<dbReference type="PANTHER" id="PTHR34389:SF2">
    <property type="entry name" value="L-RHAMNOSE MUTAROTASE"/>
    <property type="match status" value="1"/>
</dbReference>
<dbReference type="InterPro" id="IPR011008">
    <property type="entry name" value="Dimeric_a/b-barrel"/>
</dbReference>
<dbReference type="Gene3D" id="3.30.70.100">
    <property type="match status" value="1"/>
</dbReference>
<feature type="compositionally biased region" description="Low complexity" evidence="1">
    <location>
        <begin position="111"/>
        <end position="123"/>
    </location>
</feature>
<proteinExistence type="predicted"/>
<accession>A0ABU3PVZ4</accession>
<dbReference type="InterPro" id="IPR008000">
    <property type="entry name" value="Rham/fucose_mutarotase"/>
</dbReference>
<dbReference type="EMBL" id="JAVYII010000004">
    <property type="protein sequence ID" value="MDT9593411.1"/>
    <property type="molecule type" value="Genomic_DNA"/>
</dbReference>
<protein>
    <submittedName>
        <fullName evidence="2">L-rhamnose mutarotase</fullName>
    </submittedName>
</protein>
<organism evidence="2 3">
    <name type="scientific">Nocardioides imazamoxiresistens</name>
    <dbReference type="NCBI Taxonomy" id="3231893"/>
    <lineage>
        <taxon>Bacteria</taxon>
        <taxon>Bacillati</taxon>
        <taxon>Actinomycetota</taxon>
        <taxon>Actinomycetes</taxon>
        <taxon>Propionibacteriales</taxon>
        <taxon>Nocardioidaceae</taxon>
        <taxon>Nocardioides</taxon>
    </lineage>
</organism>
<dbReference type="RefSeq" id="WP_315732906.1">
    <property type="nucleotide sequence ID" value="NZ_JAVYII010000004.1"/>
</dbReference>
<evidence type="ECO:0000256" key="1">
    <source>
        <dbReference type="SAM" id="MobiDB-lite"/>
    </source>
</evidence>
<evidence type="ECO:0000313" key="3">
    <source>
        <dbReference type="Proteomes" id="UP001268542"/>
    </source>
</evidence>
<dbReference type="SUPFAM" id="SSF54909">
    <property type="entry name" value="Dimeric alpha+beta barrel"/>
    <property type="match status" value="1"/>
</dbReference>
<feature type="region of interest" description="Disordered" evidence="1">
    <location>
        <begin position="111"/>
        <end position="131"/>
    </location>
</feature>
<comment type="caution">
    <text evidence="2">The sequence shown here is derived from an EMBL/GenBank/DDBJ whole genome shotgun (WGS) entry which is preliminary data.</text>
</comment>